<dbReference type="EMBL" id="JAELVQ010000052">
    <property type="protein sequence ID" value="MBJ6369879.1"/>
    <property type="molecule type" value="Genomic_DNA"/>
</dbReference>
<gene>
    <name evidence="1" type="ORF">JF259_03565</name>
    <name evidence="2" type="ORF">JF259_17485</name>
</gene>
<proteinExistence type="predicted"/>
<dbReference type="AlphaFoldDB" id="A0A8J7J0B8"/>
<accession>A0A8J7J0B8</accession>
<evidence type="ECO:0000313" key="2">
    <source>
        <dbReference type="EMBL" id="MBJ6369879.1"/>
    </source>
</evidence>
<sequence length="40" mass="4670">TTSNGWDGTFNGKRLSSDDYWFKVILQDGRTFMGHFSLKR</sequence>
<evidence type="ECO:0000313" key="1">
    <source>
        <dbReference type="EMBL" id="MBJ6367162.1"/>
    </source>
</evidence>
<dbReference type="RefSeq" id="WP_199113410.1">
    <property type="nucleotide sequence ID" value="NZ_JAELVQ010000002.1"/>
</dbReference>
<dbReference type="InterPro" id="IPR026341">
    <property type="entry name" value="T9SS_type_B"/>
</dbReference>
<dbReference type="Proteomes" id="UP000610931">
    <property type="component" value="Unassembled WGS sequence"/>
</dbReference>
<dbReference type="NCBIfam" id="TIGR04131">
    <property type="entry name" value="Bac_Flav_CTERM"/>
    <property type="match status" value="1"/>
</dbReference>
<comment type="caution">
    <text evidence="1">The sequence shown here is derived from an EMBL/GenBank/DDBJ whole genome shotgun (WGS) entry which is preliminary data.</text>
</comment>
<keyword evidence="3" id="KW-1185">Reference proteome</keyword>
<feature type="non-terminal residue" evidence="1">
    <location>
        <position position="1"/>
    </location>
</feature>
<name>A0A8J7J0B8_9FLAO</name>
<protein>
    <submittedName>
        <fullName evidence="1">T9SS type B sorting domain-containing protein</fullName>
    </submittedName>
</protein>
<reference evidence="1" key="1">
    <citation type="submission" date="2020-12" db="EMBL/GenBank/DDBJ databases">
        <title>Snuella sp. nov., isolated from sediment in Incheon.</title>
        <authorList>
            <person name="Kim W."/>
        </authorList>
    </citation>
    <scope>NUCLEOTIDE SEQUENCE</scope>
    <source>
        <strain evidence="1">CAU 1569</strain>
    </source>
</reference>
<evidence type="ECO:0000313" key="3">
    <source>
        <dbReference type="Proteomes" id="UP000610931"/>
    </source>
</evidence>
<dbReference type="EMBL" id="JAELVQ010000002">
    <property type="protein sequence ID" value="MBJ6367162.1"/>
    <property type="molecule type" value="Genomic_DNA"/>
</dbReference>
<organism evidence="1 3">
    <name type="scientific">Snuella sedimenti</name>
    <dbReference type="NCBI Taxonomy" id="2798802"/>
    <lineage>
        <taxon>Bacteria</taxon>
        <taxon>Pseudomonadati</taxon>
        <taxon>Bacteroidota</taxon>
        <taxon>Flavobacteriia</taxon>
        <taxon>Flavobacteriales</taxon>
        <taxon>Flavobacteriaceae</taxon>
        <taxon>Snuella</taxon>
    </lineage>
</organism>